<evidence type="ECO:0000313" key="2">
    <source>
        <dbReference type="EMBL" id="MBP0945090.1"/>
    </source>
</evidence>
<feature type="compositionally biased region" description="Acidic residues" evidence="1">
    <location>
        <begin position="18"/>
        <end position="47"/>
    </location>
</feature>
<evidence type="ECO:0008006" key="4">
    <source>
        <dbReference type="Google" id="ProtNLM"/>
    </source>
</evidence>
<proteinExistence type="predicted"/>
<reference evidence="2 3" key="1">
    <citation type="journal article" date="2022" name="Syst. Appl. Microbiol.">
        <title>Pseudomonas alliivorans sp. nov., a plant-pathogenic bacterium isolated from onion foliage in Georgia, USA.</title>
        <authorList>
            <person name="Zhao M."/>
            <person name="Tyson C."/>
            <person name="Chen H.C."/>
            <person name="Paudel S."/>
            <person name="Gitaitis R."/>
            <person name="Kvitko B."/>
            <person name="Dutta B."/>
        </authorList>
    </citation>
    <scope>NUCLEOTIDE SEQUENCE [LARGE SCALE GENOMIC DNA]</scope>
    <source>
        <strain evidence="2 3">20GA0068</strain>
    </source>
</reference>
<evidence type="ECO:0000313" key="3">
    <source>
        <dbReference type="Proteomes" id="UP000673197"/>
    </source>
</evidence>
<evidence type="ECO:0000256" key="1">
    <source>
        <dbReference type="SAM" id="MobiDB-lite"/>
    </source>
</evidence>
<sequence length="66" mass="6992">MSIDDNGPENAYPGPAEPGDEEAYPDTESDRPDDEDSSRDDLSDDPDMPVNPPVDETEVPSLGSGA</sequence>
<keyword evidence="3" id="KW-1185">Reference proteome</keyword>
<protein>
    <recommendedName>
        <fullName evidence="4">Serine kinase/phosphatase</fullName>
    </recommendedName>
</protein>
<dbReference type="Proteomes" id="UP000673197">
    <property type="component" value="Unassembled WGS sequence"/>
</dbReference>
<gene>
    <name evidence="2" type="ORF">JTJ32_07095</name>
</gene>
<dbReference type="RefSeq" id="WP_143518947.1">
    <property type="nucleotide sequence ID" value="NZ_JAFFZU010000017.1"/>
</dbReference>
<accession>A0ABS4C3Z0</accession>
<organism evidence="2 3">
    <name type="scientific">Pseudomonas alliivorans</name>
    <dbReference type="NCBI Taxonomy" id="2810613"/>
    <lineage>
        <taxon>Bacteria</taxon>
        <taxon>Pseudomonadati</taxon>
        <taxon>Pseudomonadota</taxon>
        <taxon>Gammaproteobacteria</taxon>
        <taxon>Pseudomonadales</taxon>
        <taxon>Pseudomonadaceae</taxon>
        <taxon>Pseudomonas</taxon>
    </lineage>
</organism>
<dbReference type="EMBL" id="JAFFZW010000002">
    <property type="protein sequence ID" value="MBP0945090.1"/>
    <property type="molecule type" value="Genomic_DNA"/>
</dbReference>
<name>A0ABS4C3Z0_9PSED</name>
<feature type="region of interest" description="Disordered" evidence="1">
    <location>
        <begin position="1"/>
        <end position="66"/>
    </location>
</feature>
<comment type="caution">
    <text evidence="2">The sequence shown here is derived from an EMBL/GenBank/DDBJ whole genome shotgun (WGS) entry which is preliminary data.</text>
</comment>